<dbReference type="PANTHER" id="PTHR43778">
    <property type="entry name" value="PYRUVATE CARBOXYLASE"/>
    <property type="match status" value="1"/>
</dbReference>
<keyword evidence="5 11" id="KW-0436">Ligase</keyword>
<evidence type="ECO:0000256" key="5">
    <source>
        <dbReference type="ARBA" id="ARBA00022598"/>
    </source>
</evidence>
<dbReference type="InterPro" id="IPR001882">
    <property type="entry name" value="Biotin_BS"/>
</dbReference>
<dbReference type="InterPro" id="IPR000891">
    <property type="entry name" value="PYR_CT"/>
</dbReference>
<dbReference type="PROSITE" id="PS00867">
    <property type="entry name" value="CPSASE_2"/>
    <property type="match status" value="1"/>
</dbReference>
<feature type="domain" description="Lipoyl-binding" evidence="12">
    <location>
        <begin position="1080"/>
        <end position="1155"/>
    </location>
</feature>
<dbReference type="InterPro" id="IPR005481">
    <property type="entry name" value="BC-like_N"/>
</dbReference>
<dbReference type="InterPro" id="IPR011054">
    <property type="entry name" value="Rudment_hybrid_motif"/>
</dbReference>
<evidence type="ECO:0000313" key="16">
    <source>
        <dbReference type="EMBL" id="MES0874103.1"/>
    </source>
</evidence>
<comment type="cofactor">
    <cofactor evidence="1 11">
        <name>biotin</name>
        <dbReference type="ChEBI" id="CHEBI:57586"/>
    </cofactor>
</comment>
<evidence type="ECO:0000259" key="13">
    <source>
        <dbReference type="PROSITE" id="PS50975"/>
    </source>
</evidence>
<evidence type="ECO:0000256" key="10">
    <source>
        <dbReference type="ARBA" id="ARBA00023268"/>
    </source>
</evidence>
<dbReference type="PANTHER" id="PTHR43778:SF2">
    <property type="entry name" value="PYRUVATE CARBOXYLASE, MITOCHONDRIAL"/>
    <property type="match status" value="1"/>
</dbReference>
<dbReference type="Pfam" id="PF02786">
    <property type="entry name" value="CPSase_L_D2"/>
    <property type="match status" value="1"/>
</dbReference>
<dbReference type="PROSITE" id="PS00866">
    <property type="entry name" value="CPSASE_1"/>
    <property type="match status" value="1"/>
</dbReference>
<feature type="domain" description="ATP-grasp" evidence="13">
    <location>
        <begin position="127"/>
        <end position="325"/>
    </location>
</feature>
<keyword evidence="7 11" id="KW-0547">Nucleotide-binding</keyword>
<dbReference type="SUPFAM" id="SSF52440">
    <property type="entry name" value="PreATP-grasp domain"/>
    <property type="match status" value="1"/>
</dbReference>
<dbReference type="InterPro" id="IPR016185">
    <property type="entry name" value="PreATP-grasp_dom_sf"/>
</dbReference>
<sequence>MEVLVRRIRKLLVANRSEIAIRVMRAAAELGIRTVAIYANEDRYALHRFKADESYRVGAGLKPIAAYLDIAGIIRIAKQAGVDAIHPGYGFLSENPDFAEACDKAGILFVGPRPEVMRTLGNKVAARNVAIEAGVPVMPATGPLPRDAAEVRRLAAEIGYPLMLKASWGGGGRGMRVIESEADLEHQVEVARREAASAFGNDEVYLEKLVRRARHVEVQVLGDTHGNLVHLFERDCSVQRRNQKVVERAPAPYLDDAQRAQLCEAALKLARAVDYTHAGTVEFLMDADSGKFYFIEVNPRIQVEHTVTEEVTGIDIVKAQIRITEGMRIGTPQCGVPEQKDITLTGHALQCRVTTEDPENGFQPDYGRLTAYRSAAGFGVRLDGGTAYPGAVITPYYDSLLVKVTTWGASSDEAVQRMDRALREFRIRGLSSNLQFLENVINHPTFQSGENTTRFIDETPELFKFAKRRDRATRLLRFIGEVVVNGNPEMKGRTPPATPMAEPVLPPVDLAGDAGGKIAPGTRDRLRQLGADGFSAWMLKQPQVLLTDTTMRDAHQSLFATRMRTRDMVAIAPYYARLLPQLFSLECWGGATFDVALRFLKEDPWDRLAQLRAAIPNILLQMLLRASNAVGYTNYPDNVVRQFVQQAAASGVDLFRVFDSLNWVENMRVAIDAVRETGALCEGTICYTADLFDESRPKYNLKYYVDMAKALEKAGAHIIGIKDMAGVCRPRAAHALVTALKQEVGLPIHFHTHDTSGISAASVLAAVEAGCDAVDGALDAMSGLTSQPNLGSIAAALAGTARDPGLSLDHMQAISTYWEGVRRYYAPFEADIRSGTADVYRHEMPGGQYTNLREQARALGLEARWPEVSKAYAQVNRLFGDIIKVTPTSKVVGDMALFMVANDLDADDITDPDREIAFPESVVSLFKGELGYPPDGFPKALQAKVLQGARPIEGRPGASLPPVDLERARAEGEKATGRKLSDTDLASYLMYPKVFREYAEHRSQFGDVSVLPTPTFFYGLQEGEEISVDLEPGKTLLIKLQGRAEVPEEGIVKLFFELNGQPRVVRVPKAGAATKAERAKAEDGNPAHVGAPMPGMIVAVAVKPGQKVRKGDPLLSIEAMKMETQIRAEADATVREVNVSRGATVEARDLLIVLEAGSA</sequence>
<evidence type="ECO:0000256" key="2">
    <source>
        <dbReference type="ARBA" id="ARBA00004742"/>
    </source>
</evidence>
<dbReference type="GO" id="GO:0004736">
    <property type="term" value="F:pyruvate carboxylase activity"/>
    <property type="evidence" value="ECO:0007669"/>
    <property type="project" value="UniProtKB-EC"/>
</dbReference>
<evidence type="ECO:0000313" key="17">
    <source>
        <dbReference type="Proteomes" id="UP001465331"/>
    </source>
</evidence>
<dbReference type="Pfam" id="PF02436">
    <property type="entry name" value="PYC_OADA"/>
    <property type="match status" value="1"/>
</dbReference>
<dbReference type="InterPro" id="IPR003379">
    <property type="entry name" value="Carboxylase_cons_dom"/>
</dbReference>
<dbReference type="NCBIfam" id="TIGR01235">
    <property type="entry name" value="pyruv_carbox"/>
    <property type="match status" value="1"/>
</dbReference>
<keyword evidence="6" id="KW-0479">Metal-binding</keyword>
<dbReference type="SUPFAM" id="SSF51569">
    <property type="entry name" value="Aldolase"/>
    <property type="match status" value="1"/>
</dbReference>
<comment type="catalytic activity">
    <reaction evidence="11">
        <text>hydrogencarbonate + pyruvate + ATP = oxaloacetate + ADP + phosphate + H(+)</text>
        <dbReference type="Rhea" id="RHEA:20844"/>
        <dbReference type="ChEBI" id="CHEBI:15361"/>
        <dbReference type="ChEBI" id="CHEBI:15378"/>
        <dbReference type="ChEBI" id="CHEBI:16452"/>
        <dbReference type="ChEBI" id="CHEBI:17544"/>
        <dbReference type="ChEBI" id="CHEBI:30616"/>
        <dbReference type="ChEBI" id="CHEBI:43474"/>
        <dbReference type="ChEBI" id="CHEBI:456216"/>
        <dbReference type="EC" id="6.4.1.1"/>
    </reaction>
</comment>
<dbReference type="Proteomes" id="UP001465331">
    <property type="component" value="Unassembled WGS sequence"/>
</dbReference>
<dbReference type="NCBIfam" id="NF009554">
    <property type="entry name" value="PRK12999.1"/>
    <property type="match status" value="1"/>
</dbReference>
<dbReference type="Pfam" id="PF00289">
    <property type="entry name" value="Biotin_carb_N"/>
    <property type="match status" value="1"/>
</dbReference>
<dbReference type="RefSeq" id="WP_352889074.1">
    <property type="nucleotide sequence ID" value="NZ_JBEPIJ010000008.1"/>
</dbReference>
<comment type="caution">
    <text evidence="16">The sequence shown here is derived from an EMBL/GenBank/DDBJ whole genome shotgun (WGS) entry which is preliminary data.</text>
</comment>
<dbReference type="Pfam" id="PF02785">
    <property type="entry name" value="Biotin_carb_C"/>
    <property type="match status" value="1"/>
</dbReference>
<dbReference type="Gene3D" id="3.20.20.70">
    <property type="entry name" value="Aldolase class I"/>
    <property type="match status" value="1"/>
</dbReference>
<protein>
    <recommendedName>
        <fullName evidence="3 11">Pyruvate carboxylase</fullName>
        <ecNumber evidence="3 11">6.4.1.1</ecNumber>
    </recommendedName>
</protein>
<dbReference type="InterPro" id="IPR011764">
    <property type="entry name" value="Biotin_carboxylation_dom"/>
</dbReference>
<dbReference type="PROSITE" id="PS50975">
    <property type="entry name" value="ATP_GRASP"/>
    <property type="match status" value="1"/>
</dbReference>
<dbReference type="NCBIfam" id="NF006761">
    <property type="entry name" value="PRK09282.1"/>
    <property type="match status" value="1"/>
</dbReference>
<accession>A0ABV2AA17</accession>
<dbReference type="PROSITE" id="PS50979">
    <property type="entry name" value="BC"/>
    <property type="match status" value="1"/>
</dbReference>
<dbReference type="EMBL" id="JBEPIJ010000008">
    <property type="protein sequence ID" value="MES0874103.1"/>
    <property type="molecule type" value="Genomic_DNA"/>
</dbReference>
<proteinExistence type="predicted"/>
<keyword evidence="4" id="KW-0312">Gluconeogenesis</keyword>
<dbReference type="InterPro" id="IPR005482">
    <property type="entry name" value="Biotin_COase_C"/>
</dbReference>
<dbReference type="InterPro" id="IPR011761">
    <property type="entry name" value="ATP-grasp"/>
</dbReference>
<dbReference type="InterPro" id="IPR011053">
    <property type="entry name" value="Single_hybrid_motif"/>
</dbReference>
<comment type="function">
    <text evidence="11">Catalyzes a 2-step reaction, involving the ATP-dependent carboxylation of the covalently attached biotin in the first step and the transfer of the carboxyl group to pyruvate in the second.</text>
</comment>
<dbReference type="PROSITE" id="PS50991">
    <property type="entry name" value="PYR_CT"/>
    <property type="match status" value="1"/>
</dbReference>
<keyword evidence="17" id="KW-1185">Reference proteome</keyword>
<dbReference type="PROSITE" id="PS00188">
    <property type="entry name" value="BIOTIN"/>
    <property type="match status" value="1"/>
</dbReference>
<evidence type="ECO:0000259" key="14">
    <source>
        <dbReference type="PROSITE" id="PS50979"/>
    </source>
</evidence>
<dbReference type="CDD" id="cd06850">
    <property type="entry name" value="biotinyl_domain"/>
    <property type="match status" value="1"/>
</dbReference>
<comment type="pathway">
    <text evidence="2">Carbohydrate biosynthesis; gluconeogenesis.</text>
</comment>
<feature type="domain" description="Biotin carboxylation" evidence="14">
    <location>
        <begin position="7"/>
        <end position="461"/>
    </location>
</feature>
<evidence type="ECO:0000259" key="12">
    <source>
        <dbReference type="PROSITE" id="PS50968"/>
    </source>
</evidence>
<reference evidence="16 17" key="1">
    <citation type="submission" date="2024-06" db="EMBL/GenBank/DDBJ databases">
        <authorList>
            <person name="Li Z."/>
            <person name="Jiang Y."/>
        </authorList>
    </citation>
    <scope>NUCLEOTIDE SEQUENCE [LARGE SCALE GENOMIC DNA]</scope>
    <source>
        <strain evidence="16 17">HSW-8</strain>
    </source>
</reference>
<dbReference type="InterPro" id="IPR013785">
    <property type="entry name" value="Aldolase_TIM"/>
</dbReference>
<evidence type="ECO:0000256" key="1">
    <source>
        <dbReference type="ARBA" id="ARBA00001953"/>
    </source>
</evidence>
<organism evidence="16 17">
    <name type="scientific">Sinimarinibacterium thermocellulolyticum</name>
    <dbReference type="NCBI Taxonomy" id="3170016"/>
    <lineage>
        <taxon>Bacteria</taxon>
        <taxon>Pseudomonadati</taxon>
        <taxon>Pseudomonadota</taxon>
        <taxon>Gammaproteobacteria</taxon>
        <taxon>Nevskiales</taxon>
        <taxon>Nevskiaceae</taxon>
        <taxon>Sinimarinibacterium</taxon>
    </lineage>
</organism>
<evidence type="ECO:0000256" key="8">
    <source>
        <dbReference type="ARBA" id="ARBA00022840"/>
    </source>
</evidence>
<dbReference type="SUPFAM" id="SSF56059">
    <property type="entry name" value="Glutathione synthetase ATP-binding domain-like"/>
    <property type="match status" value="1"/>
</dbReference>
<gene>
    <name evidence="16" type="ORF">ABSH63_08820</name>
</gene>
<dbReference type="InterPro" id="IPR000089">
    <property type="entry name" value="Biotin_lipoyl"/>
</dbReference>
<evidence type="ECO:0000256" key="9">
    <source>
        <dbReference type="ARBA" id="ARBA00023267"/>
    </source>
</evidence>
<dbReference type="Gene3D" id="3.30.470.20">
    <property type="entry name" value="ATP-grasp fold, B domain"/>
    <property type="match status" value="1"/>
</dbReference>
<evidence type="ECO:0000256" key="7">
    <source>
        <dbReference type="ARBA" id="ARBA00022741"/>
    </source>
</evidence>
<dbReference type="SMART" id="SM00878">
    <property type="entry name" value="Biotin_carb_C"/>
    <property type="match status" value="1"/>
</dbReference>
<feature type="domain" description="Pyruvate carboxyltransferase" evidence="15">
    <location>
        <begin position="544"/>
        <end position="812"/>
    </location>
</feature>
<evidence type="ECO:0000256" key="4">
    <source>
        <dbReference type="ARBA" id="ARBA00022432"/>
    </source>
</evidence>
<name>A0ABV2AA17_9GAMM</name>
<dbReference type="Gene3D" id="2.40.50.100">
    <property type="match status" value="1"/>
</dbReference>
<evidence type="ECO:0000259" key="15">
    <source>
        <dbReference type="PROSITE" id="PS50991"/>
    </source>
</evidence>
<keyword evidence="16" id="KW-0670">Pyruvate</keyword>
<dbReference type="Gene3D" id="3.10.600.10">
    <property type="entry name" value="pyruvate carboxylase f1077a mutant domain"/>
    <property type="match status" value="1"/>
</dbReference>
<dbReference type="InterPro" id="IPR055268">
    <property type="entry name" value="PCB-like"/>
</dbReference>
<evidence type="ECO:0000256" key="3">
    <source>
        <dbReference type="ARBA" id="ARBA00013057"/>
    </source>
</evidence>
<dbReference type="Pfam" id="PF00364">
    <property type="entry name" value="Biotin_lipoyl"/>
    <property type="match status" value="1"/>
</dbReference>
<dbReference type="Pfam" id="PF00682">
    <property type="entry name" value="HMGL-like"/>
    <property type="match status" value="1"/>
</dbReference>
<keyword evidence="10" id="KW-0511">Multifunctional enzyme</keyword>
<dbReference type="SUPFAM" id="SSF51246">
    <property type="entry name" value="Rudiment single hybrid motif"/>
    <property type="match status" value="1"/>
</dbReference>
<dbReference type="InterPro" id="IPR005930">
    <property type="entry name" value="Pyruv_COase"/>
</dbReference>
<keyword evidence="9 11" id="KW-0092">Biotin</keyword>
<dbReference type="EC" id="6.4.1.1" evidence="3 11"/>
<evidence type="ECO:0000256" key="6">
    <source>
        <dbReference type="ARBA" id="ARBA00022723"/>
    </source>
</evidence>
<evidence type="ECO:0000256" key="11">
    <source>
        <dbReference type="PIRNR" id="PIRNR001594"/>
    </source>
</evidence>
<dbReference type="InterPro" id="IPR005479">
    <property type="entry name" value="CPAse_ATP-bd"/>
</dbReference>
<dbReference type="SUPFAM" id="SSF89000">
    <property type="entry name" value="post-HMGL domain-like"/>
    <property type="match status" value="1"/>
</dbReference>
<dbReference type="PIRSF" id="PIRSF001594">
    <property type="entry name" value="Pyruv_carbox"/>
    <property type="match status" value="1"/>
</dbReference>
<dbReference type="PROSITE" id="PS50968">
    <property type="entry name" value="BIOTINYL_LIPOYL"/>
    <property type="match status" value="1"/>
</dbReference>
<keyword evidence="8 11" id="KW-0067">ATP-binding</keyword>
<dbReference type="CDD" id="cd07937">
    <property type="entry name" value="DRE_TIM_PC_TC_5S"/>
    <property type="match status" value="1"/>
</dbReference>
<dbReference type="SUPFAM" id="SSF51230">
    <property type="entry name" value="Single hybrid motif"/>
    <property type="match status" value="1"/>
</dbReference>